<accession>A0AA38GFQ7</accession>
<dbReference type="Pfam" id="PF02458">
    <property type="entry name" value="Transferase"/>
    <property type="match status" value="1"/>
</dbReference>
<name>A0AA38GFQ7_TAXCH</name>
<proteinExistence type="inferred from homology"/>
<organism evidence="2 3">
    <name type="scientific">Taxus chinensis</name>
    <name type="common">Chinese yew</name>
    <name type="synonym">Taxus wallichiana var. chinensis</name>
    <dbReference type="NCBI Taxonomy" id="29808"/>
    <lineage>
        <taxon>Eukaryota</taxon>
        <taxon>Viridiplantae</taxon>
        <taxon>Streptophyta</taxon>
        <taxon>Embryophyta</taxon>
        <taxon>Tracheophyta</taxon>
        <taxon>Spermatophyta</taxon>
        <taxon>Pinopsida</taxon>
        <taxon>Pinidae</taxon>
        <taxon>Conifers II</taxon>
        <taxon>Cupressales</taxon>
        <taxon>Taxaceae</taxon>
        <taxon>Taxus</taxon>
    </lineage>
</organism>
<keyword evidence="3" id="KW-1185">Reference proteome</keyword>
<dbReference type="Proteomes" id="UP000824469">
    <property type="component" value="Unassembled WGS sequence"/>
</dbReference>
<reference evidence="2 3" key="1">
    <citation type="journal article" date="2021" name="Nat. Plants">
        <title>The Taxus genome provides insights into paclitaxel biosynthesis.</title>
        <authorList>
            <person name="Xiong X."/>
            <person name="Gou J."/>
            <person name="Liao Q."/>
            <person name="Li Y."/>
            <person name="Zhou Q."/>
            <person name="Bi G."/>
            <person name="Li C."/>
            <person name="Du R."/>
            <person name="Wang X."/>
            <person name="Sun T."/>
            <person name="Guo L."/>
            <person name="Liang H."/>
            <person name="Lu P."/>
            <person name="Wu Y."/>
            <person name="Zhang Z."/>
            <person name="Ro D.K."/>
            <person name="Shang Y."/>
            <person name="Huang S."/>
            <person name="Yan J."/>
        </authorList>
    </citation>
    <scope>NUCLEOTIDE SEQUENCE [LARGE SCALE GENOMIC DNA]</scope>
    <source>
        <strain evidence="2">Ta-2019</strain>
    </source>
</reference>
<dbReference type="PANTHER" id="PTHR31642:SF13">
    <property type="entry name" value="AGMATINE HYDROXYCINNAMOYLTRANSFERASE 1"/>
    <property type="match status" value="1"/>
</dbReference>
<evidence type="ECO:0000256" key="1">
    <source>
        <dbReference type="ARBA" id="ARBA00009861"/>
    </source>
</evidence>
<evidence type="ECO:0000313" key="3">
    <source>
        <dbReference type="Proteomes" id="UP000824469"/>
    </source>
</evidence>
<dbReference type="Gene3D" id="3.30.559.10">
    <property type="entry name" value="Chloramphenicol acetyltransferase-like domain"/>
    <property type="match status" value="1"/>
</dbReference>
<dbReference type="PANTHER" id="PTHR31642">
    <property type="entry name" value="TRICHOTHECENE 3-O-ACETYLTRANSFERASE"/>
    <property type="match status" value="1"/>
</dbReference>
<dbReference type="EMBL" id="JAHRHJ020000003">
    <property type="protein sequence ID" value="KAH9320729.1"/>
    <property type="molecule type" value="Genomic_DNA"/>
</dbReference>
<dbReference type="InterPro" id="IPR050317">
    <property type="entry name" value="Plant_Fungal_Acyltransferase"/>
</dbReference>
<feature type="non-terminal residue" evidence="2">
    <location>
        <position position="149"/>
    </location>
</feature>
<evidence type="ECO:0000313" key="2">
    <source>
        <dbReference type="EMBL" id="KAH9320729.1"/>
    </source>
</evidence>
<comment type="similarity">
    <text evidence="1">Belongs to the plant acyltransferase family.</text>
</comment>
<dbReference type="InterPro" id="IPR023213">
    <property type="entry name" value="CAT-like_dom_sf"/>
</dbReference>
<gene>
    <name evidence="2" type="ORF">KI387_015368</name>
</gene>
<sequence>MRMRMRVLRSESVVLGDDHICSKVLQGADPFLYNKMVYVFEAPTPTTEMLKRGLEKVLKYREFIKDLKNIEGVGLVEAEAEGRVADAMPFQPSPLLLELLPPTPTLVSDLFLLQLTRFTCGGLVIGMACHYHVADKEAIIAFLNCWGKM</sequence>
<dbReference type="GO" id="GO:0016747">
    <property type="term" value="F:acyltransferase activity, transferring groups other than amino-acyl groups"/>
    <property type="evidence" value="ECO:0007669"/>
    <property type="project" value="TreeGrafter"/>
</dbReference>
<comment type="caution">
    <text evidence="2">The sequence shown here is derived from an EMBL/GenBank/DDBJ whole genome shotgun (WGS) entry which is preliminary data.</text>
</comment>
<dbReference type="AlphaFoldDB" id="A0AA38GFQ7"/>
<protein>
    <submittedName>
        <fullName evidence="2">Uncharacterized protein</fullName>
    </submittedName>
</protein>